<dbReference type="EMBL" id="CP017703">
    <property type="protein sequence ID" value="ASS91435.1"/>
    <property type="molecule type" value="Genomic_DNA"/>
</dbReference>
<dbReference type="KEGG" id="apak:AP3564_15510"/>
<name>A0A223E8I4_9BACI</name>
<gene>
    <name evidence="1" type="ORF">AP3564_15510</name>
</gene>
<accession>A0A223E8I4</accession>
<protein>
    <submittedName>
        <fullName evidence="1">Uncharacterized protein</fullName>
    </submittedName>
</protein>
<dbReference type="Proteomes" id="UP000214606">
    <property type="component" value="Chromosome"/>
</dbReference>
<sequence length="78" mass="9203">MSLFLFGCKFMLANLLIYRRKNELTNKTGIPIKMYKKFFGIIISYTYKKELSKQTGLYILIFFNSAFIYPSLLNIKSL</sequence>
<evidence type="ECO:0000313" key="1">
    <source>
        <dbReference type="EMBL" id="ASS91435.1"/>
    </source>
</evidence>
<dbReference type="AlphaFoldDB" id="A0A223E8I4"/>
<reference evidence="1 2" key="1">
    <citation type="submission" date="2016-10" db="EMBL/GenBank/DDBJ databases">
        <title>The whole genome sequencing and assembly of Aeribacillus pallidus KCTC3564 strain.</title>
        <authorList>
            <person name="Lee Y.-J."/>
            <person name="Park M.-K."/>
            <person name="Yi H."/>
            <person name="Bahn Y.-S."/>
            <person name="Kim J.F."/>
            <person name="Lee D.-W."/>
        </authorList>
    </citation>
    <scope>NUCLEOTIDE SEQUENCE [LARGE SCALE GENOMIC DNA]</scope>
    <source>
        <strain evidence="1 2">KCTC3564</strain>
    </source>
</reference>
<organism evidence="1 2">
    <name type="scientific">Aeribacillus pallidus</name>
    <dbReference type="NCBI Taxonomy" id="33936"/>
    <lineage>
        <taxon>Bacteria</taxon>
        <taxon>Bacillati</taxon>
        <taxon>Bacillota</taxon>
        <taxon>Bacilli</taxon>
        <taxon>Bacillales</taxon>
        <taxon>Bacillaceae</taxon>
        <taxon>Aeribacillus</taxon>
    </lineage>
</organism>
<proteinExistence type="predicted"/>
<evidence type="ECO:0000313" key="2">
    <source>
        <dbReference type="Proteomes" id="UP000214606"/>
    </source>
</evidence>